<organism evidence="6 7">
    <name type="scientific">Halomonas marinisediminis</name>
    <dbReference type="NCBI Taxonomy" id="2546095"/>
    <lineage>
        <taxon>Bacteria</taxon>
        <taxon>Pseudomonadati</taxon>
        <taxon>Pseudomonadota</taxon>
        <taxon>Gammaproteobacteria</taxon>
        <taxon>Oceanospirillales</taxon>
        <taxon>Halomonadaceae</taxon>
        <taxon>Halomonas</taxon>
    </lineage>
</organism>
<evidence type="ECO:0000313" key="6">
    <source>
        <dbReference type="EMBL" id="TDA72504.1"/>
    </source>
</evidence>
<dbReference type="PANTHER" id="PTHR46494">
    <property type="entry name" value="CORA FAMILY METAL ION TRANSPORTER (EUROFUNG)"/>
    <property type="match status" value="1"/>
</dbReference>
<evidence type="ECO:0000256" key="2">
    <source>
        <dbReference type="ARBA" id="ARBA00022692"/>
    </source>
</evidence>
<name>A0ABY2D669_9GAMM</name>
<dbReference type="Gene3D" id="1.20.58.340">
    <property type="entry name" value="Magnesium transport protein CorA, transmembrane region"/>
    <property type="match status" value="1"/>
</dbReference>
<dbReference type="SUPFAM" id="SSF144083">
    <property type="entry name" value="Magnesium transport protein CorA, transmembrane region"/>
    <property type="match status" value="1"/>
</dbReference>
<sequence length="46" mass="5647">FIAGIYGMNFENMPELHYEHGYIIVWAIMIIILIIMLIYFRKKKWI</sequence>
<keyword evidence="3 5" id="KW-1133">Transmembrane helix</keyword>
<evidence type="ECO:0000256" key="1">
    <source>
        <dbReference type="ARBA" id="ARBA00004651"/>
    </source>
</evidence>
<comment type="caution">
    <text evidence="6">The sequence shown here is derived from an EMBL/GenBank/DDBJ whole genome shotgun (WGS) entry which is preliminary data.</text>
</comment>
<protein>
    <submittedName>
        <fullName evidence="6">Magnesium and cobalt transport protein CorA</fullName>
    </submittedName>
</protein>
<keyword evidence="2 5" id="KW-0812">Transmembrane</keyword>
<dbReference type="InterPro" id="IPR002523">
    <property type="entry name" value="MgTranspt_CorA/ZnTranspt_ZntB"/>
</dbReference>
<reference evidence="6 7" key="1">
    <citation type="submission" date="2019-03" db="EMBL/GenBank/DDBJ databases">
        <title>Halomonas marinisediminis sp. nov., a moderately halophilic bacterium isolated from the Bohai Gulf.</title>
        <authorList>
            <person name="Ji X."/>
        </authorList>
    </citation>
    <scope>NUCLEOTIDE SEQUENCE [LARGE SCALE GENOMIC DNA]</scope>
    <source>
        <strain evidence="6 7">204</strain>
    </source>
</reference>
<dbReference type="PANTHER" id="PTHR46494:SF1">
    <property type="entry name" value="CORA FAMILY METAL ION TRANSPORTER (EUROFUNG)"/>
    <property type="match status" value="1"/>
</dbReference>
<accession>A0ABY2D669</accession>
<evidence type="ECO:0000313" key="7">
    <source>
        <dbReference type="Proteomes" id="UP000294823"/>
    </source>
</evidence>
<dbReference type="EMBL" id="SLTR01000750">
    <property type="protein sequence ID" value="TDA72504.1"/>
    <property type="molecule type" value="Genomic_DNA"/>
</dbReference>
<dbReference type="Pfam" id="PF01544">
    <property type="entry name" value="CorA"/>
    <property type="match status" value="1"/>
</dbReference>
<feature type="non-terminal residue" evidence="6">
    <location>
        <position position="1"/>
    </location>
</feature>
<evidence type="ECO:0000256" key="5">
    <source>
        <dbReference type="SAM" id="Phobius"/>
    </source>
</evidence>
<keyword evidence="4 5" id="KW-0472">Membrane</keyword>
<proteinExistence type="predicted"/>
<comment type="subcellular location">
    <subcellularLocation>
        <location evidence="1">Cell membrane</location>
        <topology evidence="1">Multi-pass membrane protein</topology>
    </subcellularLocation>
</comment>
<keyword evidence="7" id="KW-1185">Reference proteome</keyword>
<gene>
    <name evidence="6" type="ORF">E0702_18415</name>
</gene>
<feature type="transmembrane region" description="Helical" evidence="5">
    <location>
        <begin position="20"/>
        <end position="40"/>
    </location>
</feature>
<evidence type="ECO:0000256" key="3">
    <source>
        <dbReference type="ARBA" id="ARBA00022989"/>
    </source>
</evidence>
<dbReference type="InterPro" id="IPR045863">
    <property type="entry name" value="CorA_TM1_TM2"/>
</dbReference>
<evidence type="ECO:0000256" key="4">
    <source>
        <dbReference type="ARBA" id="ARBA00023136"/>
    </source>
</evidence>
<dbReference type="Proteomes" id="UP000294823">
    <property type="component" value="Unassembled WGS sequence"/>
</dbReference>